<organism evidence="2 3">
    <name type="scientific">Alloyangia pacifica</name>
    <dbReference type="NCBI Taxonomy" id="311180"/>
    <lineage>
        <taxon>Bacteria</taxon>
        <taxon>Pseudomonadati</taxon>
        <taxon>Pseudomonadota</taxon>
        <taxon>Alphaproteobacteria</taxon>
        <taxon>Rhodobacterales</taxon>
        <taxon>Roseobacteraceae</taxon>
        <taxon>Alloyangia</taxon>
    </lineage>
</organism>
<accession>A0A1I6WEQ0</accession>
<dbReference type="InterPro" id="IPR018497">
    <property type="entry name" value="Peptidase_M13_C"/>
</dbReference>
<dbReference type="OrthoDB" id="9775677at2"/>
<dbReference type="GO" id="GO:0006508">
    <property type="term" value="P:proteolysis"/>
    <property type="evidence" value="ECO:0007669"/>
    <property type="project" value="InterPro"/>
</dbReference>
<reference evidence="3" key="1">
    <citation type="submission" date="2016-10" db="EMBL/GenBank/DDBJ databases">
        <authorList>
            <person name="Varghese N."/>
            <person name="Submissions S."/>
        </authorList>
    </citation>
    <scope>NUCLEOTIDE SEQUENCE [LARGE SCALE GENOMIC DNA]</scope>
    <source>
        <strain evidence="3">DSM 26894</strain>
    </source>
</reference>
<feature type="domain" description="Peptidase M13 C-terminal" evidence="1">
    <location>
        <begin position="10"/>
        <end position="82"/>
    </location>
</feature>
<dbReference type="InterPro" id="IPR024079">
    <property type="entry name" value="MetalloPept_cat_dom_sf"/>
</dbReference>
<evidence type="ECO:0000313" key="3">
    <source>
        <dbReference type="Proteomes" id="UP000199392"/>
    </source>
</evidence>
<dbReference type="Pfam" id="PF01431">
    <property type="entry name" value="Peptidase_M13"/>
    <property type="match status" value="1"/>
</dbReference>
<keyword evidence="3" id="KW-1185">Reference proteome</keyword>
<dbReference type="Gene3D" id="3.40.390.10">
    <property type="entry name" value="Collagenase (Catalytic Domain)"/>
    <property type="match status" value="1"/>
</dbReference>
<evidence type="ECO:0000313" key="2">
    <source>
        <dbReference type="EMBL" id="SFT24479.1"/>
    </source>
</evidence>
<dbReference type="SUPFAM" id="SSF55486">
    <property type="entry name" value="Metalloproteases ('zincins'), catalytic domain"/>
    <property type="match status" value="1"/>
</dbReference>
<sequence>MDQLGEQPEENVGLDRLSPAERCFTAWSQFPTMWATEQYLQTLIANDGHAPNCNRSTALLQHVNAFYEAFGIEADDPMWLPANRRAGAW</sequence>
<evidence type="ECO:0000259" key="1">
    <source>
        <dbReference type="Pfam" id="PF01431"/>
    </source>
</evidence>
<dbReference type="EMBL" id="FOZW01000019">
    <property type="protein sequence ID" value="SFT24479.1"/>
    <property type="molecule type" value="Genomic_DNA"/>
</dbReference>
<dbReference type="Proteomes" id="UP000199392">
    <property type="component" value="Unassembled WGS sequence"/>
</dbReference>
<protein>
    <submittedName>
        <fullName evidence="2">Peptidase family M13</fullName>
    </submittedName>
</protein>
<dbReference type="AlphaFoldDB" id="A0A1I6WEQ0"/>
<gene>
    <name evidence="2" type="ORF">SAMN04488050_11949</name>
</gene>
<dbReference type="GO" id="GO:0004222">
    <property type="term" value="F:metalloendopeptidase activity"/>
    <property type="evidence" value="ECO:0007669"/>
    <property type="project" value="InterPro"/>
</dbReference>
<proteinExistence type="predicted"/>
<name>A0A1I6WEQ0_9RHOB</name>
<dbReference type="RefSeq" id="WP_092430594.1">
    <property type="nucleotide sequence ID" value="NZ_FNCL01000020.1"/>
</dbReference>
<dbReference type="STRING" id="311180.SAMN04488050_11949"/>